<dbReference type="PATRIC" id="fig|1423810.4.peg.480"/>
<dbReference type="PROSITE" id="PS00483">
    <property type="entry name" value="DIHYDROOROTASE_2"/>
    <property type="match status" value="1"/>
</dbReference>
<dbReference type="EMBL" id="AYZK01000001">
    <property type="protein sequence ID" value="KRM88179.1"/>
    <property type="molecule type" value="Genomic_DNA"/>
</dbReference>
<dbReference type="InterPro" id="IPR004722">
    <property type="entry name" value="DHOase"/>
</dbReference>
<feature type="binding site" evidence="7">
    <location>
        <position position="59"/>
    </location>
    <ligand>
        <name>Zn(2+)</name>
        <dbReference type="ChEBI" id="CHEBI:29105"/>
        <label>1</label>
    </ligand>
</feature>
<dbReference type="InterPro" id="IPR024403">
    <property type="entry name" value="DHOase_cat"/>
</dbReference>
<dbReference type="Gene3D" id="2.30.40.10">
    <property type="entry name" value="Urease, subunit C, domain 1"/>
    <property type="match status" value="1"/>
</dbReference>
<feature type="domain" description="Dihydroorotase catalytic" evidence="8">
    <location>
        <begin position="48"/>
        <end position="234"/>
    </location>
</feature>
<evidence type="ECO:0000256" key="3">
    <source>
        <dbReference type="ARBA" id="ARBA00022723"/>
    </source>
</evidence>
<reference evidence="9 10" key="1">
    <citation type="journal article" date="2015" name="Genome Announc.">
        <title>Expanding the biotechnology potential of lactobacilli through comparative genomics of 213 strains and associated genera.</title>
        <authorList>
            <person name="Sun Z."/>
            <person name="Harris H.M."/>
            <person name="McCann A."/>
            <person name="Guo C."/>
            <person name="Argimon S."/>
            <person name="Zhang W."/>
            <person name="Yang X."/>
            <person name="Jeffery I.B."/>
            <person name="Cooney J.C."/>
            <person name="Kagawa T.F."/>
            <person name="Liu W."/>
            <person name="Song Y."/>
            <person name="Salvetti E."/>
            <person name="Wrobel A."/>
            <person name="Rasinkangas P."/>
            <person name="Parkhill J."/>
            <person name="Rea M.C."/>
            <person name="O'Sullivan O."/>
            <person name="Ritari J."/>
            <person name="Douillard F.P."/>
            <person name="Paul Ross R."/>
            <person name="Yang R."/>
            <person name="Briner A.E."/>
            <person name="Felis G.E."/>
            <person name="de Vos W.M."/>
            <person name="Barrangou R."/>
            <person name="Klaenhammer T.R."/>
            <person name="Caufield P.W."/>
            <person name="Cui Y."/>
            <person name="Zhang H."/>
            <person name="O'Toole P.W."/>
        </authorList>
    </citation>
    <scope>NUCLEOTIDE SEQUENCE [LARGE SCALE GENOMIC DNA]</scope>
    <source>
        <strain evidence="9 10">DSM 22698</strain>
    </source>
</reference>
<evidence type="ECO:0000259" key="8">
    <source>
        <dbReference type="Pfam" id="PF12890"/>
    </source>
</evidence>
<dbReference type="NCBIfam" id="TIGR00857">
    <property type="entry name" value="pyrC_multi"/>
    <property type="match status" value="1"/>
</dbReference>
<dbReference type="PROSITE" id="PS00482">
    <property type="entry name" value="DIHYDROOROTASE_1"/>
    <property type="match status" value="1"/>
</dbReference>
<keyword evidence="4 7" id="KW-0378">Hydrolase</keyword>
<evidence type="ECO:0000256" key="6">
    <source>
        <dbReference type="ARBA" id="ARBA00022975"/>
    </source>
</evidence>
<evidence type="ECO:0000256" key="5">
    <source>
        <dbReference type="ARBA" id="ARBA00022833"/>
    </source>
</evidence>
<dbReference type="UniPathway" id="UPA00070">
    <property type="reaction ID" value="UER00117"/>
</dbReference>
<feature type="active site" evidence="7">
    <location>
        <position position="306"/>
    </location>
</feature>
<comment type="pathway">
    <text evidence="7">Pyrimidine metabolism; UMP biosynthesis via de novo pathway; (S)-dihydroorotate from bicarbonate: step 3/3.</text>
</comment>
<evidence type="ECO:0000256" key="7">
    <source>
        <dbReference type="HAMAP-Rule" id="MF_00220"/>
    </source>
</evidence>
<dbReference type="RefSeq" id="WP_056969025.1">
    <property type="nucleotide sequence ID" value="NZ_AYZK01000001.1"/>
</dbReference>
<feature type="binding site" evidence="7">
    <location>
        <position position="61"/>
    </location>
    <ligand>
        <name>Zn(2+)</name>
        <dbReference type="ChEBI" id="CHEBI:29105"/>
        <label>1</label>
    </ligand>
</feature>
<feature type="binding site" evidence="7">
    <location>
        <position position="310"/>
    </location>
    <ligand>
        <name>substrate</name>
    </ligand>
</feature>
<feature type="binding site" evidence="7">
    <location>
        <position position="151"/>
    </location>
    <ligand>
        <name>Zn(2+)</name>
        <dbReference type="ChEBI" id="CHEBI:29105"/>
        <label>2</label>
    </ligand>
</feature>
<keyword evidence="6 7" id="KW-0665">Pyrimidine biosynthesis</keyword>
<evidence type="ECO:0000256" key="2">
    <source>
        <dbReference type="ARBA" id="ARBA00010286"/>
    </source>
</evidence>
<dbReference type="Gene3D" id="3.20.20.140">
    <property type="entry name" value="Metal-dependent hydrolases"/>
    <property type="match status" value="1"/>
</dbReference>
<comment type="cofactor">
    <cofactor evidence="7">
        <name>Zn(2+)</name>
        <dbReference type="ChEBI" id="CHEBI:29105"/>
    </cofactor>
    <text evidence="7">Binds 2 Zn(2+) ions per subunit.</text>
</comment>
<keyword evidence="10" id="KW-1185">Reference proteome</keyword>
<evidence type="ECO:0000313" key="9">
    <source>
        <dbReference type="EMBL" id="KRM88179.1"/>
    </source>
</evidence>
<dbReference type="InterPro" id="IPR050138">
    <property type="entry name" value="DHOase/Allantoinase_Hydrolase"/>
</dbReference>
<dbReference type="InterPro" id="IPR032466">
    <property type="entry name" value="Metal_Hydrolase"/>
</dbReference>
<comment type="function">
    <text evidence="1 7">Catalyzes the reversible cyclization of carbamoyl aspartate to dihydroorotate.</text>
</comment>
<dbReference type="GO" id="GO:0008270">
    <property type="term" value="F:zinc ion binding"/>
    <property type="evidence" value="ECO:0007669"/>
    <property type="project" value="UniProtKB-UniRule"/>
</dbReference>
<accession>A0A0R2CK86</accession>
<organism evidence="9 10">
    <name type="scientific">Lacticaseibacillus thailandensis DSM 22698 = JCM 13996</name>
    <dbReference type="NCBI Taxonomy" id="1423810"/>
    <lineage>
        <taxon>Bacteria</taxon>
        <taxon>Bacillati</taxon>
        <taxon>Bacillota</taxon>
        <taxon>Bacilli</taxon>
        <taxon>Lactobacillales</taxon>
        <taxon>Lactobacillaceae</taxon>
        <taxon>Lacticaseibacillus</taxon>
    </lineage>
</organism>
<feature type="binding site" evidence="7">
    <location>
        <position position="306"/>
    </location>
    <ligand>
        <name>Zn(2+)</name>
        <dbReference type="ChEBI" id="CHEBI:29105"/>
        <label>1</label>
    </ligand>
</feature>
<dbReference type="Pfam" id="PF12890">
    <property type="entry name" value="DHOase"/>
    <property type="match status" value="1"/>
</dbReference>
<dbReference type="SUPFAM" id="SSF51556">
    <property type="entry name" value="Metallo-dependent hydrolases"/>
    <property type="match status" value="1"/>
</dbReference>
<dbReference type="InterPro" id="IPR002195">
    <property type="entry name" value="Dihydroorotase_CS"/>
</dbReference>
<comment type="caution">
    <text evidence="9">The sequence shown here is derived from an EMBL/GenBank/DDBJ whole genome shotgun (WGS) entry which is preliminary data.</text>
</comment>
<sequence>MSYILQNGRVVLGKRLVTMDIRVADGRISAMGVHLPVGTEDRVLECTGKVVTPGLVDLHVHLRDPGATAKETIGTGTMAAAHGGFTTVGAMPNVTPVPDDADSVAALRGRNCREGHVRVYQYASITRNRAAGQLVDFDAVAQAGAFAVSNDGSGIQDAATMYAAMRGAAKAGLPLAAHVEDDGLKNGGVLNAGPRAQALGVPGVYHVVETAQLARDLALAQATGVHYHVCHVLTATGVDLIRRAKAAGVNVTAEVTPHHLLLTDNDIPDGPDAVNYKMNPPLRTMRDQQALIAGLLDGTIDCIATDHAPHTAAEKAQGLLRAPNGIVGSETAFSTLYTRLVRGQDAPFTLTQLVRWMSSAPAAAFGLPVGQLVPGAAADLSVFDVEHPYTVKAADFYSRGHNSPFLGWTVYGATVATIVAGKLVYAREGVQA</sequence>
<feature type="binding site" evidence="7">
    <location>
        <position position="178"/>
    </location>
    <ligand>
        <name>Zn(2+)</name>
        <dbReference type="ChEBI" id="CHEBI:29105"/>
        <label>2</label>
    </ligand>
</feature>
<dbReference type="GO" id="GO:0004038">
    <property type="term" value="F:allantoinase activity"/>
    <property type="evidence" value="ECO:0007669"/>
    <property type="project" value="TreeGrafter"/>
</dbReference>
<dbReference type="EC" id="3.5.2.3" evidence="7"/>
<feature type="binding site" evidence="7">
    <location>
        <begin position="61"/>
        <end position="63"/>
    </location>
    <ligand>
        <name>substrate</name>
    </ligand>
</feature>
<dbReference type="STRING" id="1423810.FD19_GL000470"/>
<evidence type="ECO:0000313" key="10">
    <source>
        <dbReference type="Proteomes" id="UP000051789"/>
    </source>
</evidence>
<comment type="caution">
    <text evidence="7">Lacks conserved residue(s) required for the propagation of feature annotation.</text>
</comment>
<evidence type="ECO:0000256" key="4">
    <source>
        <dbReference type="ARBA" id="ARBA00022801"/>
    </source>
</evidence>
<feature type="binding site" evidence="7">
    <location>
        <position position="231"/>
    </location>
    <ligand>
        <name>Zn(2+)</name>
        <dbReference type="ChEBI" id="CHEBI:29105"/>
        <label>2</label>
    </ligand>
</feature>
<protein>
    <recommendedName>
        <fullName evidence="7">Dihydroorotase</fullName>
        <shortName evidence="7">DHOase</shortName>
        <ecNumber evidence="7">3.5.2.3</ecNumber>
    </recommendedName>
</protein>
<dbReference type="InterPro" id="IPR011059">
    <property type="entry name" value="Metal-dep_hydrolase_composite"/>
</dbReference>
<name>A0A0R2CK86_9LACO</name>
<dbReference type="GO" id="GO:0006145">
    <property type="term" value="P:purine nucleobase catabolic process"/>
    <property type="evidence" value="ECO:0007669"/>
    <property type="project" value="TreeGrafter"/>
</dbReference>
<proteinExistence type="inferred from homology"/>
<feature type="binding site" evidence="7">
    <location>
        <position position="93"/>
    </location>
    <ligand>
        <name>substrate</name>
    </ligand>
</feature>
<dbReference type="PANTHER" id="PTHR43668:SF2">
    <property type="entry name" value="ALLANTOINASE"/>
    <property type="match status" value="1"/>
</dbReference>
<dbReference type="CDD" id="cd01317">
    <property type="entry name" value="DHOase_IIa"/>
    <property type="match status" value="1"/>
</dbReference>
<feature type="binding site" evidence="7">
    <location>
        <position position="279"/>
    </location>
    <ligand>
        <name>substrate</name>
    </ligand>
</feature>
<comment type="similarity">
    <text evidence="2 7">Belongs to the metallo-dependent hydrolases superfamily. DHOase family. Class I DHOase subfamily.</text>
</comment>
<keyword evidence="5 7" id="KW-0862">Zinc</keyword>
<dbReference type="GO" id="GO:0044205">
    <property type="term" value="P:'de novo' UMP biosynthetic process"/>
    <property type="evidence" value="ECO:0007669"/>
    <property type="project" value="UniProtKB-UniRule"/>
</dbReference>
<dbReference type="NCBIfam" id="NF006837">
    <property type="entry name" value="PRK09357.1-2"/>
    <property type="match status" value="1"/>
</dbReference>
<dbReference type="GO" id="GO:0004151">
    <property type="term" value="F:dihydroorotase activity"/>
    <property type="evidence" value="ECO:0007669"/>
    <property type="project" value="UniProtKB-UniRule"/>
</dbReference>
<dbReference type="Proteomes" id="UP000051789">
    <property type="component" value="Unassembled WGS sequence"/>
</dbReference>
<keyword evidence="3 7" id="KW-0479">Metal-binding</keyword>
<dbReference type="AlphaFoldDB" id="A0A0R2CK86"/>
<comment type="catalytic activity">
    <reaction evidence="7">
        <text>(S)-dihydroorotate + H2O = N-carbamoyl-L-aspartate + H(+)</text>
        <dbReference type="Rhea" id="RHEA:24296"/>
        <dbReference type="ChEBI" id="CHEBI:15377"/>
        <dbReference type="ChEBI" id="CHEBI:15378"/>
        <dbReference type="ChEBI" id="CHEBI:30864"/>
        <dbReference type="ChEBI" id="CHEBI:32814"/>
        <dbReference type="EC" id="3.5.2.3"/>
    </reaction>
</comment>
<feature type="binding site" evidence="7">
    <location>
        <position position="151"/>
    </location>
    <ligand>
        <name>Zn(2+)</name>
        <dbReference type="ChEBI" id="CHEBI:29105"/>
        <label>1</label>
    </ligand>
</feature>
<gene>
    <name evidence="7" type="primary">pyrC</name>
    <name evidence="9" type="ORF">FD19_GL000470</name>
</gene>
<dbReference type="GO" id="GO:0005737">
    <property type="term" value="C:cytoplasm"/>
    <property type="evidence" value="ECO:0007669"/>
    <property type="project" value="TreeGrafter"/>
</dbReference>
<dbReference type="PANTHER" id="PTHR43668">
    <property type="entry name" value="ALLANTOINASE"/>
    <property type="match status" value="1"/>
</dbReference>
<dbReference type="SUPFAM" id="SSF51338">
    <property type="entry name" value="Composite domain of metallo-dependent hydrolases"/>
    <property type="match status" value="1"/>
</dbReference>
<evidence type="ECO:0000256" key="1">
    <source>
        <dbReference type="ARBA" id="ARBA00002368"/>
    </source>
</evidence>
<dbReference type="HAMAP" id="MF_00220_B">
    <property type="entry name" value="PyrC_classI_B"/>
    <property type="match status" value="1"/>
</dbReference>